<dbReference type="Proteomes" id="UP000694568">
    <property type="component" value="Unplaced"/>
</dbReference>
<reference evidence="20" key="2">
    <citation type="submission" date="2025-09" db="UniProtKB">
        <authorList>
            <consortium name="Ensembl"/>
        </authorList>
    </citation>
    <scope>IDENTIFICATION</scope>
</reference>
<evidence type="ECO:0000256" key="3">
    <source>
        <dbReference type="ARBA" id="ARBA00022475"/>
    </source>
</evidence>
<accession>A0A8C9XF67</accession>
<evidence type="ECO:0000313" key="20">
    <source>
        <dbReference type="Ensembl" id="ENSSLUP00000008065.1"/>
    </source>
</evidence>
<dbReference type="InterPro" id="IPR002126">
    <property type="entry name" value="Cadherin-like_dom"/>
</dbReference>
<dbReference type="PANTHER" id="PTHR24027:SF96">
    <property type="entry name" value="CADHERIN-12"/>
    <property type="match status" value="1"/>
</dbReference>
<feature type="domain" description="Cadherin" evidence="19">
    <location>
        <begin position="139"/>
        <end position="247"/>
    </location>
</feature>
<feature type="domain" description="Cadherin" evidence="19">
    <location>
        <begin position="248"/>
        <end position="362"/>
    </location>
</feature>
<keyword evidence="9 16" id="KW-0130">Cell adhesion</keyword>
<evidence type="ECO:0000256" key="14">
    <source>
        <dbReference type="ARBA" id="ARBA00069585"/>
    </source>
</evidence>
<evidence type="ECO:0000256" key="4">
    <source>
        <dbReference type="ARBA" id="ARBA00022692"/>
    </source>
</evidence>
<dbReference type="FunFam" id="2.60.40.60:FF:000097">
    <property type="entry name" value="cadherin-12 isoform X1"/>
    <property type="match status" value="1"/>
</dbReference>
<dbReference type="GO" id="GO:0008013">
    <property type="term" value="F:beta-catenin binding"/>
    <property type="evidence" value="ECO:0007669"/>
    <property type="project" value="TreeGrafter"/>
</dbReference>
<sequence length="730" mass="80318">NSNITWISQKQTKEGRTRLRRHGRTRVQRIKRGWVWNQFFVLEEYMGSEPQYVGKLHTDMDHGDSAVKYTLSGEGAGSIFTIDHITGDIHALVGLDREEKSYYTLKAQAVDIHTGVPLEPQSEFIIKVQDINDNEPRFPDGPYSASVPEMSPTGTYVTQVTATDADDPTYGNSARIVYSILHGQPYFSVDPKTGVIRTALANMDREVKGEYQVLLQAKDMGGQLGGLASTTNVNISLSDVNDNPPRFAKSIYHLRVPESAAVGSAVGRIRAHDLDAGSNAQVDYAIVPGDEGNMFDIISNGQSQEGVVVLKKTLDYETKKSYTFKVEASNAHLDPRFLHLGPFKDSATVKVNVLDTDEPPVFTKASYTMDVYEDTPPGTIIGSVTAQDLDASSSAVRYSLEWQPESDSCFDIDTVEGTISTHEYLDRETAVQHNITVVATKTNPLLSAKVSVTVTVLDVNEFPPELAVPSDTFVCENSRVGQVIQTVSAVDKDLPPVGQRFFFKSPRELRNRNFTVRDFGNNTAGIVTRRTGFQRQLQEVYVLPVVVEDSGYPAQSSTATLTIRVCSCEAGGSLLTCSAEAIFLPVGLSTGALMAILLCVALLIALYMGQRRHKEKETLMTSKEDIRDNVIHYDDEGGGEADTRAFDMGTLRNTSPDIHREFIAHRLEESQQGYAAPPYDSLATYAYEGEGSMAGSLSSIESWVIDHSEDFSSLGDWGQPFKTLAKEDSY</sequence>
<keyword evidence="7" id="KW-0677">Repeat</keyword>
<dbReference type="InterPro" id="IPR015919">
    <property type="entry name" value="Cadherin-like_sf"/>
</dbReference>
<dbReference type="Pfam" id="PF01049">
    <property type="entry name" value="CADH_Y-type_LIR"/>
    <property type="match status" value="1"/>
</dbReference>
<evidence type="ECO:0000256" key="18">
    <source>
        <dbReference type="SAM" id="Phobius"/>
    </source>
</evidence>
<evidence type="ECO:0000313" key="21">
    <source>
        <dbReference type="Proteomes" id="UP000694568"/>
    </source>
</evidence>
<dbReference type="FunFam" id="4.10.900.10:FF:000001">
    <property type="entry name" value="Cadherin 2"/>
    <property type="match status" value="1"/>
</dbReference>
<dbReference type="GO" id="GO:0007043">
    <property type="term" value="P:cell-cell junction assembly"/>
    <property type="evidence" value="ECO:0007669"/>
    <property type="project" value="TreeGrafter"/>
</dbReference>
<evidence type="ECO:0000256" key="8">
    <source>
        <dbReference type="ARBA" id="ARBA00022837"/>
    </source>
</evidence>
<evidence type="ECO:0000259" key="19">
    <source>
        <dbReference type="PROSITE" id="PS50268"/>
    </source>
</evidence>
<dbReference type="GO" id="GO:0002009">
    <property type="term" value="P:morphogenesis of an epithelium"/>
    <property type="evidence" value="ECO:0007669"/>
    <property type="project" value="UniProtKB-ARBA"/>
</dbReference>
<dbReference type="GO" id="GO:0016342">
    <property type="term" value="C:catenin complex"/>
    <property type="evidence" value="ECO:0007669"/>
    <property type="project" value="TreeGrafter"/>
</dbReference>
<dbReference type="Pfam" id="PF00028">
    <property type="entry name" value="Cadherin"/>
    <property type="match status" value="5"/>
</dbReference>
<dbReference type="GO" id="GO:0005509">
    <property type="term" value="F:calcium ion binding"/>
    <property type="evidence" value="ECO:0007669"/>
    <property type="project" value="UniProtKB-UniRule"/>
</dbReference>
<dbReference type="InterPro" id="IPR000233">
    <property type="entry name" value="Cadherin_Y-type_LIR"/>
</dbReference>
<dbReference type="Gene3D" id="4.10.900.10">
    <property type="entry name" value="TCF3-CBD (Catenin binding domain)"/>
    <property type="match status" value="1"/>
</dbReference>
<keyword evidence="5" id="KW-0479">Metal-binding</keyword>
<dbReference type="GO" id="GO:0016477">
    <property type="term" value="P:cell migration"/>
    <property type="evidence" value="ECO:0007669"/>
    <property type="project" value="TreeGrafter"/>
</dbReference>
<dbReference type="PANTHER" id="PTHR24027">
    <property type="entry name" value="CADHERIN-23"/>
    <property type="match status" value="1"/>
</dbReference>
<proteinExistence type="predicted"/>
<dbReference type="GO" id="GO:0016339">
    <property type="term" value="P:calcium-dependent cell-cell adhesion via plasma membrane cell adhesion molecules"/>
    <property type="evidence" value="ECO:0007669"/>
    <property type="project" value="TreeGrafter"/>
</dbReference>
<feature type="domain" description="Cadherin" evidence="19">
    <location>
        <begin position="58"/>
        <end position="138"/>
    </location>
</feature>
<dbReference type="FunFam" id="2.60.40.60:FF:000009">
    <property type="entry name" value="Cadherin 24"/>
    <property type="match status" value="1"/>
</dbReference>
<evidence type="ECO:0000256" key="6">
    <source>
        <dbReference type="ARBA" id="ARBA00022729"/>
    </source>
</evidence>
<dbReference type="Ensembl" id="ENSSLUT00000008331.1">
    <property type="protein sequence ID" value="ENSSLUP00000008065.1"/>
    <property type="gene ID" value="ENSSLUG00000003804.1"/>
</dbReference>
<evidence type="ECO:0000256" key="1">
    <source>
        <dbReference type="ARBA" id="ARBA00004251"/>
    </source>
</evidence>
<comment type="function">
    <text evidence="17">Cadherins are calcium-dependent cell adhesion proteins.</text>
</comment>
<evidence type="ECO:0000256" key="2">
    <source>
        <dbReference type="ARBA" id="ARBA00004536"/>
    </source>
</evidence>
<dbReference type="FunFam" id="2.60.40.60:FF:000012">
    <property type="entry name" value="Cadherin 24"/>
    <property type="match status" value="1"/>
</dbReference>
<dbReference type="GO" id="GO:0005912">
    <property type="term" value="C:adherens junction"/>
    <property type="evidence" value="ECO:0007669"/>
    <property type="project" value="UniProtKB-SubCell"/>
</dbReference>
<keyword evidence="3" id="KW-1003">Cell membrane</keyword>
<evidence type="ECO:0000256" key="10">
    <source>
        <dbReference type="ARBA" id="ARBA00022949"/>
    </source>
</evidence>
<evidence type="ECO:0000256" key="17">
    <source>
        <dbReference type="RuleBase" id="RU004357"/>
    </source>
</evidence>
<dbReference type="GO" id="GO:0000902">
    <property type="term" value="P:cell morphogenesis"/>
    <property type="evidence" value="ECO:0007669"/>
    <property type="project" value="TreeGrafter"/>
</dbReference>
<dbReference type="PROSITE" id="PS00232">
    <property type="entry name" value="CADHERIN_1"/>
    <property type="match status" value="1"/>
</dbReference>
<evidence type="ECO:0000256" key="9">
    <source>
        <dbReference type="ARBA" id="ARBA00022889"/>
    </source>
</evidence>
<keyword evidence="13" id="KW-0325">Glycoprotein</keyword>
<dbReference type="InterPro" id="IPR020894">
    <property type="entry name" value="Cadherin_CS"/>
</dbReference>
<dbReference type="GO" id="GO:0045296">
    <property type="term" value="F:cadherin binding"/>
    <property type="evidence" value="ECO:0007669"/>
    <property type="project" value="TreeGrafter"/>
</dbReference>
<evidence type="ECO:0000256" key="13">
    <source>
        <dbReference type="ARBA" id="ARBA00023180"/>
    </source>
</evidence>
<comment type="subcellular location">
    <subcellularLocation>
        <location evidence="2">Cell junction</location>
        <location evidence="2">Adherens junction</location>
    </subcellularLocation>
    <subcellularLocation>
        <location evidence="1 16">Cell membrane</location>
        <topology evidence="1 16">Single-pass type I membrane protein</topology>
    </subcellularLocation>
</comment>
<dbReference type="SMART" id="SM00112">
    <property type="entry name" value="CA"/>
    <property type="match status" value="5"/>
</dbReference>
<protein>
    <recommendedName>
        <fullName evidence="14">Cadherin-12</fullName>
    </recommendedName>
</protein>
<dbReference type="GeneTree" id="ENSGT00940000154187"/>
<feature type="domain" description="Cadherin" evidence="19">
    <location>
        <begin position="363"/>
        <end position="466"/>
    </location>
</feature>
<evidence type="ECO:0000256" key="12">
    <source>
        <dbReference type="ARBA" id="ARBA00023136"/>
    </source>
</evidence>
<dbReference type="GO" id="GO:0007156">
    <property type="term" value="P:homophilic cell adhesion via plasma membrane adhesion molecules"/>
    <property type="evidence" value="ECO:0007669"/>
    <property type="project" value="InterPro"/>
</dbReference>
<keyword evidence="11 18" id="KW-1133">Transmembrane helix</keyword>
<evidence type="ECO:0000256" key="15">
    <source>
        <dbReference type="PROSITE-ProRule" id="PRU00043"/>
    </source>
</evidence>
<feature type="transmembrane region" description="Helical" evidence="18">
    <location>
        <begin position="582"/>
        <end position="607"/>
    </location>
</feature>
<evidence type="ECO:0000256" key="11">
    <source>
        <dbReference type="ARBA" id="ARBA00022989"/>
    </source>
</evidence>
<dbReference type="PRINTS" id="PR00205">
    <property type="entry name" value="CADHERIN"/>
</dbReference>
<dbReference type="PROSITE" id="PS50268">
    <property type="entry name" value="CADHERIN_2"/>
    <property type="match status" value="5"/>
</dbReference>
<dbReference type="GO" id="GO:0044331">
    <property type="term" value="P:cell-cell adhesion mediated by cadherin"/>
    <property type="evidence" value="ECO:0007669"/>
    <property type="project" value="TreeGrafter"/>
</dbReference>
<dbReference type="GO" id="GO:0034332">
    <property type="term" value="P:adherens junction organization"/>
    <property type="evidence" value="ECO:0007669"/>
    <property type="project" value="TreeGrafter"/>
</dbReference>
<feature type="domain" description="Cadherin" evidence="19">
    <location>
        <begin position="466"/>
        <end position="583"/>
    </location>
</feature>
<keyword evidence="8 15" id="KW-0106">Calcium</keyword>
<dbReference type="SUPFAM" id="SSF49313">
    <property type="entry name" value="Cadherin-like"/>
    <property type="match status" value="5"/>
</dbReference>
<dbReference type="FunFam" id="2.60.40.60:FF:000008">
    <property type="entry name" value="Cadherin 24"/>
    <property type="match status" value="1"/>
</dbReference>
<dbReference type="InterPro" id="IPR039808">
    <property type="entry name" value="Cadherin"/>
</dbReference>
<keyword evidence="21" id="KW-1185">Reference proteome</keyword>
<keyword evidence="4 16" id="KW-0812">Transmembrane</keyword>
<dbReference type="FunFam" id="2.60.40.60:FF:000014">
    <property type="entry name" value="Cadherin 8"/>
    <property type="match status" value="1"/>
</dbReference>
<dbReference type="InterPro" id="IPR027397">
    <property type="entry name" value="Catenin-bd_sf"/>
</dbReference>
<evidence type="ECO:0000256" key="5">
    <source>
        <dbReference type="ARBA" id="ARBA00022723"/>
    </source>
</evidence>
<organism evidence="20 21">
    <name type="scientific">Sander lucioperca</name>
    <name type="common">Pike-perch</name>
    <name type="synonym">Perca lucioperca</name>
    <dbReference type="NCBI Taxonomy" id="283035"/>
    <lineage>
        <taxon>Eukaryota</taxon>
        <taxon>Metazoa</taxon>
        <taxon>Chordata</taxon>
        <taxon>Craniata</taxon>
        <taxon>Vertebrata</taxon>
        <taxon>Euteleostomi</taxon>
        <taxon>Actinopterygii</taxon>
        <taxon>Neopterygii</taxon>
        <taxon>Teleostei</taxon>
        <taxon>Neoteleostei</taxon>
        <taxon>Acanthomorphata</taxon>
        <taxon>Eupercaria</taxon>
        <taxon>Perciformes</taxon>
        <taxon>Percoidei</taxon>
        <taxon>Percidae</taxon>
        <taxon>Luciopercinae</taxon>
        <taxon>Sander</taxon>
    </lineage>
</organism>
<reference evidence="20" key="1">
    <citation type="submission" date="2025-08" db="UniProtKB">
        <authorList>
            <consortium name="Ensembl"/>
        </authorList>
    </citation>
    <scope>IDENTIFICATION</scope>
</reference>
<dbReference type="Gene3D" id="2.60.40.60">
    <property type="entry name" value="Cadherins"/>
    <property type="match status" value="5"/>
</dbReference>
<keyword evidence="6" id="KW-0732">Signal</keyword>
<evidence type="ECO:0000256" key="7">
    <source>
        <dbReference type="ARBA" id="ARBA00022737"/>
    </source>
</evidence>
<keyword evidence="12 18" id="KW-0472">Membrane</keyword>
<dbReference type="AlphaFoldDB" id="A0A8C9XF67"/>
<dbReference type="CDD" id="cd11304">
    <property type="entry name" value="Cadherin_repeat"/>
    <property type="match status" value="5"/>
</dbReference>
<keyword evidence="10" id="KW-0965">Cell junction</keyword>
<name>A0A8C9XF67_SANLU</name>
<evidence type="ECO:0000256" key="16">
    <source>
        <dbReference type="RuleBase" id="RU003318"/>
    </source>
</evidence>